<dbReference type="Pfam" id="PF22062">
    <property type="entry name" value="OB_DPOA2"/>
    <property type="match status" value="1"/>
</dbReference>
<dbReference type="AlphaFoldDB" id="A0A7S4LMP0"/>
<evidence type="ECO:0000256" key="2">
    <source>
        <dbReference type="ARBA" id="ARBA00007299"/>
    </source>
</evidence>
<feature type="domain" description="DNA polymerase alpha subunit B OB" evidence="7">
    <location>
        <begin position="71"/>
        <end position="168"/>
    </location>
</feature>
<evidence type="ECO:0000259" key="7">
    <source>
        <dbReference type="Pfam" id="PF22062"/>
    </source>
</evidence>
<evidence type="ECO:0000256" key="3">
    <source>
        <dbReference type="ARBA" id="ARBA00018596"/>
    </source>
</evidence>
<evidence type="ECO:0000256" key="4">
    <source>
        <dbReference type="ARBA" id="ARBA00022705"/>
    </source>
</evidence>
<dbReference type="EMBL" id="HBJA01148061">
    <property type="protein sequence ID" value="CAE0839596.1"/>
    <property type="molecule type" value="Transcribed_RNA"/>
</dbReference>
<evidence type="ECO:0000256" key="1">
    <source>
        <dbReference type="ARBA" id="ARBA00004123"/>
    </source>
</evidence>
<reference evidence="8" key="1">
    <citation type="submission" date="2021-01" db="EMBL/GenBank/DDBJ databases">
        <authorList>
            <person name="Corre E."/>
            <person name="Pelletier E."/>
            <person name="Niang G."/>
            <person name="Scheremetjew M."/>
            <person name="Finn R."/>
            <person name="Kale V."/>
            <person name="Holt S."/>
            <person name="Cochrane G."/>
            <person name="Meng A."/>
            <person name="Brown T."/>
            <person name="Cohen L."/>
        </authorList>
    </citation>
    <scope>NUCLEOTIDE SEQUENCE</scope>
    <source>
        <strain evidence="8">CCMP1594</strain>
    </source>
</reference>
<dbReference type="InterPro" id="IPR007185">
    <property type="entry name" value="DNA_pol_a/d/e_bsu"/>
</dbReference>
<comment type="similarity">
    <text evidence="2">Belongs to the DNA polymerase alpha subunit B family.</text>
</comment>
<proteinExistence type="inferred from homology"/>
<sequence>MQSVPPTHVLTKDTIGHVAHAKKMPVPQPELQYNPQLKAEVTRFIASDVKTLRDIDVNSFRYMYDPPENKRDVLNARVWKVGGRIRAHYKLPEFSKLTEVSQDDRVYLGIVQSCGQVGSAVTCIVDGPWTPDVSYGANIQLQMDDVASYSLYPGKIFAFKGKNVGAHTLDNGTNGTVLVSEVYDAPPLPLAAATHQRVKMEEDAAAPTRVVVMAGPYATDQARTIKQIEDLVKFAYRSRHAAVVVLAGPFVSAPHDGAVDEAMMYDDQFDAITEKISQLAEEYHGLKVLVVPSLKDLAADYVFPQPAFDVAFDSDNVLGLSNPTEVLVNDDVTVAVCTNDIIKHINGSSFVEVRPDPATGRLPRVAAEVVRSQSFYPLMPPAPDAQVDYAHHEAFEFAKSTPDILILPSYLPAFAKKVEGTLVINPGIVNKRNFAEVTITPGAPNALVADRATAEIFKLT</sequence>
<keyword evidence="4" id="KW-0235">DNA replication</keyword>
<organism evidence="8">
    <name type="scientific">Eutreptiella gymnastica</name>
    <dbReference type="NCBI Taxonomy" id="73025"/>
    <lineage>
        <taxon>Eukaryota</taxon>
        <taxon>Discoba</taxon>
        <taxon>Euglenozoa</taxon>
        <taxon>Euglenida</taxon>
        <taxon>Spirocuta</taxon>
        <taxon>Euglenophyceae</taxon>
        <taxon>Eutreptiales</taxon>
        <taxon>Eutreptiaceae</taxon>
        <taxon>Eutreptiella</taxon>
    </lineage>
</organism>
<evidence type="ECO:0000313" key="8">
    <source>
        <dbReference type="EMBL" id="CAE0839596.1"/>
    </source>
</evidence>
<dbReference type="Gene3D" id="3.60.21.60">
    <property type="match status" value="2"/>
</dbReference>
<name>A0A7S4LMP0_9EUGL</name>
<dbReference type="InterPro" id="IPR054300">
    <property type="entry name" value="OB_DPOA2"/>
</dbReference>
<comment type="subcellular location">
    <subcellularLocation>
        <location evidence="1">Nucleus</location>
    </subcellularLocation>
</comment>
<dbReference type="Pfam" id="PF04042">
    <property type="entry name" value="DNA_pol_E_B"/>
    <property type="match status" value="1"/>
</dbReference>
<keyword evidence="5" id="KW-0539">Nucleus</keyword>
<feature type="domain" description="DNA polymerase alpha/delta/epsilon subunit B" evidence="6">
    <location>
        <begin position="210"/>
        <end position="416"/>
    </location>
</feature>
<dbReference type="GO" id="GO:0006270">
    <property type="term" value="P:DNA replication initiation"/>
    <property type="evidence" value="ECO:0007669"/>
    <property type="project" value="TreeGrafter"/>
</dbReference>
<gene>
    <name evidence="8" type="ORF">EGYM00163_LOCUS50968</name>
</gene>
<protein>
    <recommendedName>
        <fullName evidence="3">DNA polymerase alpha subunit B</fullName>
    </recommendedName>
</protein>
<dbReference type="GO" id="GO:0005658">
    <property type="term" value="C:alpha DNA polymerase:primase complex"/>
    <property type="evidence" value="ECO:0007669"/>
    <property type="project" value="TreeGrafter"/>
</dbReference>
<evidence type="ECO:0000259" key="6">
    <source>
        <dbReference type="Pfam" id="PF04042"/>
    </source>
</evidence>
<evidence type="ECO:0000256" key="5">
    <source>
        <dbReference type="ARBA" id="ARBA00023242"/>
    </source>
</evidence>
<dbReference type="InterPro" id="IPR016722">
    <property type="entry name" value="DNA_pol_alpha_bsu"/>
</dbReference>
<accession>A0A7S4LMP0</accession>
<dbReference type="PANTHER" id="PTHR23061:SF12">
    <property type="entry name" value="DNA POLYMERASE ALPHA SUBUNIT B"/>
    <property type="match status" value="1"/>
</dbReference>
<dbReference type="PANTHER" id="PTHR23061">
    <property type="entry name" value="DNA POLYMERASE 2 ALPHA 70 KDA SUBUNIT"/>
    <property type="match status" value="1"/>
</dbReference>
<dbReference type="GO" id="GO:0003677">
    <property type="term" value="F:DNA binding"/>
    <property type="evidence" value="ECO:0007669"/>
    <property type="project" value="InterPro"/>
</dbReference>